<dbReference type="Proteomes" id="UP000635071">
    <property type="component" value="Unassembled WGS sequence"/>
</dbReference>
<gene>
    <name evidence="2" type="ORF">GCM10011529_03410</name>
</gene>
<reference evidence="2" key="2">
    <citation type="submission" date="2020-09" db="EMBL/GenBank/DDBJ databases">
        <authorList>
            <person name="Sun Q."/>
            <person name="Zhou Y."/>
        </authorList>
    </citation>
    <scope>NUCLEOTIDE SEQUENCE</scope>
    <source>
        <strain evidence="2">CGMCC 1.15519</strain>
    </source>
</reference>
<accession>A0A917E3V5</accession>
<evidence type="ECO:0000313" key="2">
    <source>
        <dbReference type="EMBL" id="GGE00501.1"/>
    </source>
</evidence>
<protein>
    <submittedName>
        <fullName evidence="2">Uncharacterized protein</fullName>
    </submittedName>
</protein>
<name>A0A917E3V5_9SPHN</name>
<sequence length="56" mass="5761">MKTGGYDIAEHPDAEHDRGKGADEFGSVGPEIPGQPGYGDGENKGDCERAGGQSRG</sequence>
<feature type="region of interest" description="Disordered" evidence="1">
    <location>
        <begin position="1"/>
        <end position="56"/>
    </location>
</feature>
<evidence type="ECO:0000256" key="1">
    <source>
        <dbReference type="SAM" id="MobiDB-lite"/>
    </source>
</evidence>
<feature type="compositionally biased region" description="Basic and acidic residues" evidence="1">
    <location>
        <begin position="8"/>
        <end position="23"/>
    </location>
</feature>
<comment type="caution">
    <text evidence="2">The sequence shown here is derived from an EMBL/GenBank/DDBJ whole genome shotgun (WGS) entry which is preliminary data.</text>
</comment>
<dbReference type="EMBL" id="BMJM01000001">
    <property type="protein sequence ID" value="GGE00501.1"/>
    <property type="molecule type" value="Genomic_DNA"/>
</dbReference>
<reference evidence="2" key="1">
    <citation type="journal article" date="2014" name="Int. J. Syst. Evol. Microbiol.">
        <title>Complete genome sequence of Corynebacterium casei LMG S-19264T (=DSM 44701T), isolated from a smear-ripened cheese.</title>
        <authorList>
            <consortium name="US DOE Joint Genome Institute (JGI-PGF)"/>
            <person name="Walter F."/>
            <person name="Albersmeier A."/>
            <person name="Kalinowski J."/>
            <person name="Ruckert C."/>
        </authorList>
    </citation>
    <scope>NUCLEOTIDE SEQUENCE</scope>
    <source>
        <strain evidence="2">CGMCC 1.15519</strain>
    </source>
</reference>
<proteinExistence type="predicted"/>
<organism evidence="2 3">
    <name type="scientific">Sandarakinorhabdus glacialis</name>
    <dbReference type="NCBI Taxonomy" id="1614636"/>
    <lineage>
        <taxon>Bacteria</taxon>
        <taxon>Pseudomonadati</taxon>
        <taxon>Pseudomonadota</taxon>
        <taxon>Alphaproteobacteria</taxon>
        <taxon>Sphingomonadales</taxon>
        <taxon>Sphingosinicellaceae</taxon>
        <taxon>Sandarakinorhabdus</taxon>
    </lineage>
</organism>
<dbReference type="AlphaFoldDB" id="A0A917E3V5"/>
<evidence type="ECO:0000313" key="3">
    <source>
        <dbReference type="Proteomes" id="UP000635071"/>
    </source>
</evidence>
<keyword evidence="3" id="KW-1185">Reference proteome</keyword>